<evidence type="ECO:0000313" key="8">
    <source>
        <dbReference type="Proteomes" id="UP000019116"/>
    </source>
</evidence>
<dbReference type="SMR" id="A0A3B6EB82"/>
<reference evidence="7" key="2">
    <citation type="submission" date="2018-10" db="UniProtKB">
        <authorList>
            <consortium name="EnsemblPlants"/>
        </authorList>
    </citation>
    <scope>IDENTIFICATION</scope>
</reference>
<dbReference type="OMA" id="WAVAEHE"/>
<evidence type="ECO:0000256" key="4">
    <source>
        <dbReference type="ARBA" id="ARBA00022821"/>
    </source>
</evidence>
<dbReference type="Gramene" id="TraesNOR3A03G01354200.1">
    <property type="protein sequence ID" value="TraesNOR3A03G01354200.1.CDS1"/>
    <property type="gene ID" value="TraesNOR3A03G01354200"/>
</dbReference>
<keyword evidence="8" id="KW-1185">Reference proteome</keyword>
<dbReference type="PANTHER" id="PTHR47116">
    <property type="entry name" value="PHLOEM FILAMENT PROTEIN"/>
    <property type="match status" value="1"/>
</dbReference>
<dbReference type="Gramene" id="TraesCS3A02G086600.1">
    <property type="protein sequence ID" value="TraesCS3A02G086600.1.cds1"/>
    <property type="gene ID" value="TraesCS3A02G086600"/>
</dbReference>
<evidence type="ECO:0000313" key="7">
    <source>
        <dbReference type="EnsemblPlants" id="TraesCS3A02G086600.1.cds1"/>
    </source>
</evidence>
<accession>A0A3B6EB82</accession>
<dbReference type="Gramene" id="TraesSTA3A03G01325540.1">
    <property type="protein sequence ID" value="TraesSTA3A03G01325540.1.CDS1"/>
    <property type="gene ID" value="TraesSTA3A03G01325540"/>
</dbReference>
<dbReference type="Gramene" id="TraesWEE_scaffold_119012_01G000200.1">
    <property type="protein sequence ID" value="TraesWEE_scaffold_119012_01G000200.1"/>
    <property type="gene ID" value="TraesWEE_scaffold_119012_01G000200"/>
</dbReference>
<proteinExistence type="inferred from homology"/>
<keyword evidence="3" id="KW-0789">Thiol protease inhibitor</keyword>
<dbReference type="SUPFAM" id="SSF54403">
    <property type="entry name" value="Cystatin/monellin"/>
    <property type="match status" value="1"/>
</dbReference>
<protein>
    <submittedName>
        <fullName evidence="7">Cysteine proteinase inhibitor</fullName>
    </submittedName>
</protein>
<evidence type="ECO:0000256" key="2">
    <source>
        <dbReference type="ARBA" id="ARBA00022690"/>
    </source>
</evidence>
<dbReference type="GO" id="GO:0004869">
    <property type="term" value="F:cysteine-type endopeptidase inhibitor activity"/>
    <property type="evidence" value="ECO:0007669"/>
    <property type="project" value="UniProtKB-KW"/>
</dbReference>
<dbReference type="InterPro" id="IPR027214">
    <property type="entry name" value="Cystatin"/>
</dbReference>
<comment type="similarity">
    <text evidence="1">Belongs to the cystatin family. Phytocystatin subfamily.</text>
</comment>
<dbReference type="Pfam" id="PF16845">
    <property type="entry name" value="SQAPI"/>
    <property type="match status" value="1"/>
</dbReference>
<dbReference type="GO" id="GO:0006952">
    <property type="term" value="P:defense response"/>
    <property type="evidence" value="ECO:0007669"/>
    <property type="project" value="UniProtKB-KW"/>
</dbReference>
<keyword evidence="2" id="KW-0646">Protease inhibitor</keyword>
<dbReference type="InterPro" id="IPR000010">
    <property type="entry name" value="Cystatin_dom"/>
</dbReference>
<feature type="signal peptide" evidence="5">
    <location>
        <begin position="1"/>
        <end position="21"/>
    </location>
</feature>
<dbReference type="EnsemblPlants" id="TraesCS3A02G086600.1">
    <property type="protein sequence ID" value="TraesCS3A02G086600.1.cds1"/>
    <property type="gene ID" value="TraesCS3A02G086600"/>
</dbReference>
<keyword evidence="4" id="KW-0611">Plant defense</keyword>
<dbReference type="Gramene" id="TraesLDM3A03G01336790.1">
    <property type="protein sequence ID" value="TraesLDM3A03G01336790.1.CDS1"/>
    <property type="gene ID" value="TraesLDM3A03G01336790"/>
</dbReference>
<sequence length="110" mass="12013">MGNSLLFAVAIVVIYATAVVGAGSRVPIDINNPDVQRLGRWAVAEHENQVQDEIKFNKVVRAESDADLELGLLLHLFIDATNGDGKDAKYEAVVDQIRGKPDLLDFKPVN</sequence>
<dbReference type="Gene3D" id="3.10.450.10">
    <property type="match status" value="1"/>
</dbReference>
<dbReference type="Gramene" id="TraesRN3A0100191700.1">
    <property type="protein sequence ID" value="TraesRN3A0100191700.1"/>
    <property type="gene ID" value="TraesRN3A0100191700"/>
</dbReference>
<reference evidence="7" key="1">
    <citation type="submission" date="2018-08" db="EMBL/GenBank/DDBJ databases">
        <authorList>
            <person name="Rossello M."/>
        </authorList>
    </citation>
    <scope>NUCLEOTIDE SEQUENCE [LARGE SCALE GENOMIC DNA]</scope>
    <source>
        <strain evidence="7">cv. Chinese Spring</strain>
    </source>
</reference>
<feature type="domain" description="Cystatin" evidence="6">
    <location>
        <begin position="29"/>
        <end position="95"/>
    </location>
</feature>
<evidence type="ECO:0000256" key="3">
    <source>
        <dbReference type="ARBA" id="ARBA00022704"/>
    </source>
</evidence>
<dbReference type="InterPro" id="IPR046350">
    <property type="entry name" value="Cystatin_sf"/>
</dbReference>
<feature type="chain" id="PRO_5018712326" evidence="5">
    <location>
        <begin position="22"/>
        <end position="110"/>
    </location>
</feature>
<name>A0A3B6EB82_WHEAT</name>
<dbReference type="Gramene" id="TraesROB_scaffold_102095_01G000200.1">
    <property type="protein sequence ID" value="TraesROB_scaffold_102095_01G000200.1"/>
    <property type="gene ID" value="TraesROB_scaffold_102095_01G000200"/>
</dbReference>
<dbReference type="Gramene" id="TraesKAR3A01G0037850.1">
    <property type="protein sequence ID" value="cds.TraesKAR3A01G0037850.1"/>
    <property type="gene ID" value="TraesKAR3A01G0037850"/>
</dbReference>
<dbReference type="Gramene" id="TraesJAG3A03G01343450.1">
    <property type="protein sequence ID" value="TraesJAG3A03G01343450.1.CDS1"/>
    <property type="gene ID" value="TraesJAG3A03G01343450"/>
</dbReference>
<evidence type="ECO:0000259" key="6">
    <source>
        <dbReference type="Pfam" id="PF16845"/>
    </source>
</evidence>
<dbReference type="Proteomes" id="UP000019116">
    <property type="component" value="Chromosome 3A"/>
</dbReference>
<organism evidence="7">
    <name type="scientific">Triticum aestivum</name>
    <name type="common">Wheat</name>
    <dbReference type="NCBI Taxonomy" id="4565"/>
    <lineage>
        <taxon>Eukaryota</taxon>
        <taxon>Viridiplantae</taxon>
        <taxon>Streptophyta</taxon>
        <taxon>Embryophyta</taxon>
        <taxon>Tracheophyta</taxon>
        <taxon>Spermatophyta</taxon>
        <taxon>Magnoliopsida</taxon>
        <taxon>Liliopsida</taxon>
        <taxon>Poales</taxon>
        <taxon>Poaceae</taxon>
        <taxon>BOP clade</taxon>
        <taxon>Pooideae</taxon>
        <taxon>Triticodae</taxon>
        <taxon>Triticeae</taxon>
        <taxon>Triticinae</taxon>
        <taxon>Triticum</taxon>
    </lineage>
</organism>
<dbReference type="AlphaFoldDB" id="A0A3B6EB82"/>
<evidence type="ECO:0000256" key="1">
    <source>
        <dbReference type="ARBA" id="ARBA00007233"/>
    </source>
</evidence>
<dbReference type="Gramene" id="TraesCS3A03G0192700.1">
    <property type="protein sequence ID" value="TraesCS3A03G0192700.1.CDS1"/>
    <property type="gene ID" value="TraesCS3A03G0192700"/>
</dbReference>
<evidence type="ECO:0000256" key="5">
    <source>
        <dbReference type="SAM" id="SignalP"/>
    </source>
</evidence>
<keyword evidence="5" id="KW-0732">Signal</keyword>